<comment type="caution">
    <text evidence="2">The sequence shown here is derived from an EMBL/GenBank/DDBJ whole genome shotgun (WGS) entry which is preliminary data.</text>
</comment>
<proteinExistence type="predicted"/>
<feature type="compositionally biased region" description="Basic and acidic residues" evidence="1">
    <location>
        <begin position="107"/>
        <end position="116"/>
    </location>
</feature>
<name>A0AAE0NH81_9PEZI</name>
<sequence length="265" mass="30065">MAEGSWCGGVPFQTPAPRRIQVRGNDQPLIACCNVIMLCGFGIPGTERRPVSLPLYRQTRIGVRYRAVPYRAPVPFSSLLSIWGIPKTIPHFPSPKFKNWRNKRERIKGGRDRTEGRGAGAATSSDPISLFIFVYHRLVSDESTFTPYETNISHNRNNTMPSHRLHVGEKGLPAMDYWQPSSDIALGDPSIGGPLLRPMIVEREGGADEKTRETTSAEERYLERERRTKIIPRGGKNSTSRLTRLHQWTNPELSYICFEDDYRIL</sequence>
<protein>
    <submittedName>
        <fullName evidence="2">Uncharacterized protein</fullName>
    </submittedName>
</protein>
<evidence type="ECO:0000256" key="1">
    <source>
        <dbReference type="SAM" id="MobiDB-lite"/>
    </source>
</evidence>
<gene>
    <name evidence="2" type="ORF">B0H63DRAFT_204365</name>
</gene>
<accession>A0AAE0NH81</accession>
<organism evidence="2 3">
    <name type="scientific">Podospora didyma</name>
    <dbReference type="NCBI Taxonomy" id="330526"/>
    <lineage>
        <taxon>Eukaryota</taxon>
        <taxon>Fungi</taxon>
        <taxon>Dikarya</taxon>
        <taxon>Ascomycota</taxon>
        <taxon>Pezizomycotina</taxon>
        <taxon>Sordariomycetes</taxon>
        <taxon>Sordariomycetidae</taxon>
        <taxon>Sordariales</taxon>
        <taxon>Podosporaceae</taxon>
        <taxon>Podospora</taxon>
    </lineage>
</organism>
<keyword evidence="3" id="KW-1185">Reference proteome</keyword>
<dbReference type="Proteomes" id="UP001285441">
    <property type="component" value="Unassembled WGS sequence"/>
</dbReference>
<evidence type="ECO:0000313" key="2">
    <source>
        <dbReference type="EMBL" id="KAK3381424.1"/>
    </source>
</evidence>
<dbReference type="AlphaFoldDB" id="A0AAE0NH81"/>
<reference evidence="2" key="2">
    <citation type="submission" date="2023-06" db="EMBL/GenBank/DDBJ databases">
        <authorList>
            <consortium name="Lawrence Berkeley National Laboratory"/>
            <person name="Haridas S."/>
            <person name="Hensen N."/>
            <person name="Bonometti L."/>
            <person name="Westerberg I."/>
            <person name="Brannstrom I.O."/>
            <person name="Guillou S."/>
            <person name="Cros-Aarteil S."/>
            <person name="Calhoun S."/>
            <person name="Kuo A."/>
            <person name="Mondo S."/>
            <person name="Pangilinan J."/>
            <person name="Riley R."/>
            <person name="LaButti K."/>
            <person name="Andreopoulos B."/>
            <person name="Lipzen A."/>
            <person name="Chen C."/>
            <person name="Yanf M."/>
            <person name="Daum C."/>
            <person name="Ng V."/>
            <person name="Clum A."/>
            <person name="Steindorff A."/>
            <person name="Ohm R."/>
            <person name="Martin F."/>
            <person name="Silar P."/>
            <person name="Natvig D."/>
            <person name="Lalanne C."/>
            <person name="Gautier V."/>
            <person name="Ament-velasquez S.L."/>
            <person name="Kruys A."/>
            <person name="Hutchinson M.I."/>
            <person name="Powell A.J."/>
            <person name="Barry K."/>
            <person name="Miller A.N."/>
            <person name="Grigoriev I.V."/>
            <person name="Debuchy R."/>
            <person name="Gladieux P."/>
            <person name="Thoren M.H."/>
            <person name="Johannesson H."/>
        </authorList>
    </citation>
    <scope>NUCLEOTIDE SEQUENCE</scope>
    <source>
        <strain evidence="2">CBS 232.78</strain>
    </source>
</reference>
<evidence type="ECO:0000313" key="3">
    <source>
        <dbReference type="Proteomes" id="UP001285441"/>
    </source>
</evidence>
<feature type="region of interest" description="Disordered" evidence="1">
    <location>
        <begin position="102"/>
        <end position="123"/>
    </location>
</feature>
<reference evidence="2" key="1">
    <citation type="journal article" date="2023" name="Mol. Phylogenet. Evol.">
        <title>Genome-scale phylogeny and comparative genomics of the fungal order Sordariales.</title>
        <authorList>
            <person name="Hensen N."/>
            <person name="Bonometti L."/>
            <person name="Westerberg I."/>
            <person name="Brannstrom I.O."/>
            <person name="Guillou S."/>
            <person name="Cros-Aarteil S."/>
            <person name="Calhoun S."/>
            <person name="Haridas S."/>
            <person name="Kuo A."/>
            <person name="Mondo S."/>
            <person name="Pangilinan J."/>
            <person name="Riley R."/>
            <person name="LaButti K."/>
            <person name="Andreopoulos B."/>
            <person name="Lipzen A."/>
            <person name="Chen C."/>
            <person name="Yan M."/>
            <person name="Daum C."/>
            <person name="Ng V."/>
            <person name="Clum A."/>
            <person name="Steindorff A."/>
            <person name="Ohm R.A."/>
            <person name="Martin F."/>
            <person name="Silar P."/>
            <person name="Natvig D.O."/>
            <person name="Lalanne C."/>
            <person name="Gautier V."/>
            <person name="Ament-Velasquez S.L."/>
            <person name="Kruys A."/>
            <person name="Hutchinson M.I."/>
            <person name="Powell A.J."/>
            <person name="Barry K."/>
            <person name="Miller A.N."/>
            <person name="Grigoriev I.V."/>
            <person name="Debuchy R."/>
            <person name="Gladieux P."/>
            <person name="Hiltunen Thoren M."/>
            <person name="Johannesson H."/>
        </authorList>
    </citation>
    <scope>NUCLEOTIDE SEQUENCE</scope>
    <source>
        <strain evidence="2">CBS 232.78</strain>
    </source>
</reference>
<dbReference type="EMBL" id="JAULSW010000005">
    <property type="protein sequence ID" value="KAK3381424.1"/>
    <property type="molecule type" value="Genomic_DNA"/>
</dbReference>